<dbReference type="SUPFAM" id="SSF88723">
    <property type="entry name" value="PIN domain-like"/>
    <property type="match status" value="1"/>
</dbReference>
<organism evidence="2 3">
    <name type="scientific">Candidatus Curtissbacteria bacterium RBG_13_35_7</name>
    <dbReference type="NCBI Taxonomy" id="1797705"/>
    <lineage>
        <taxon>Bacteria</taxon>
        <taxon>Candidatus Curtissiibacteriota</taxon>
    </lineage>
</organism>
<dbReference type="Pfam" id="PF01850">
    <property type="entry name" value="PIN"/>
    <property type="match status" value="1"/>
</dbReference>
<proteinExistence type="predicted"/>
<comment type="caution">
    <text evidence="2">The sequence shown here is derived from an EMBL/GenBank/DDBJ whole genome shotgun (WGS) entry which is preliminary data.</text>
</comment>
<reference evidence="2 3" key="1">
    <citation type="journal article" date="2016" name="Nat. Commun.">
        <title>Thousands of microbial genomes shed light on interconnected biogeochemical processes in an aquifer system.</title>
        <authorList>
            <person name="Anantharaman K."/>
            <person name="Brown C.T."/>
            <person name="Hug L.A."/>
            <person name="Sharon I."/>
            <person name="Castelle C.J."/>
            <person name="Probst A.J."/>
            <person name="Thomas B.C."/>
            <person name="Singh A."/>
            <person name="Wilkins M.J."/>
            <person name="Karaoz U."/>
            <person name="Brodie E.L."/>
            <person name="Williams K.H."/>
            <person name="Hubbard S.S."/>
            <person name="Banfield J.F."/>
        </authorList>
    </citation>
    <scope>NUCLEOTIDE SEQUENCE [LARGE SCALE GENOMIC DNA]</scope>
</reference>
<evidence type="ECO:0000313" key="2">
    <source>
        <dbReference type="EMBL" id="OGD85342.1"/>
    </source>
</evidence>
<dbReference type="Gene3D" id="3.40.50.1010">
    <property type="entry name" value="5'-nuclease"/>
    <property type="match status" value="1"/>
</dbReference>
<gene>
    <name evidence="2" type="ORF">A2164_04600</name>
</gene>
<dbReference type="EMBL" id="MFAT01000071">
    <property type="protein sequence ID" value="OGD85342.1"/>
    <property type="molecule type" value="Genomic_DNA"/>
</dbReference>
<protein>
    <recommendedName>
        <fullName evidence="1">PIN domain-containing protein</fullName>
    </recommendedName>
</protein>
<evidence type="ECO:0000313" key="3">
    <source>
        <dbReference type="Proteomes" id="UP000176317"/>
    </source>
</evidence>
<dbReference type="InterPro" id="IPR052106">
    <property type="entry name" value="PINc/VapC_TA"/>
</dbReference>
<dbReference type="PANTHER" id="PTHR38826">
    <property type="entry name" value="RIBONUCLEASE VAPC13"/>
    <property type="match status" value="1"/>
</dbReference>
<sequence length="134" mass="15498">MPKNKPRIIDTNLLIRYLVEGDSQKADAVEKLLKNPQQKLILLDVTFAETIWVLSSFYNVDKNKIIEAVGALLDIKSIIANRKVLQKTLEYFANYNISLIDAYKASFAEMEDLEIYSYDKDFDKLPQIKRLKPV</sequence>
<accession>A0A1F5G0F7</accession>
<dbReference type="PANTHER" id="PTHR38826:SF5">
    <property type="entry name" value="RIBONUCLEASE VAPC13"/>
    <property type="match status" value="1"/>
</dbReference>
<dbReference type="AlphaFoldDB" id="A0A1F5G0F7"/>
<dbReference type="Proteomes" id="UP000176317">
    <property type="component" value="Unassembled WGS sequence"/>
</dbReference>
<evidence type="ECO:0000259" key="1">
    <source>
        <dbReference type="Pfam" id="PF01850"/>
    </source>
</evidence>
<name>A0A1F5G0F7_9BACT</name>
<dbReference type="InterPro" id="IPR002716">
    <property type="entry name" value="PIN_dom"/>
</dbReference>
<dbReference type="InterPro" id="IPR029060">
    <property type="entry name" value="PIN-like_dom_sf"/>
</dbReference>
<feature type="domain" description="PIN" evidence="1">
    <location>
        <begin position="8"/>
        <end position="126"/>
    </location>
</feature>